<dbReference type="Proteomes" id="UP001172386">
    <property type="component" value="Unassembled WGS sequence"/>
</dbReference>
<evidence type="ECO:0000313" key="1">
    <source>
        <dbReference type="EMBL" id="KAJ9653691.1"/>
    </source>
</evidence>
<comment type="caution">
    <text evidence="1">The sequence shown here is derived from an EMBL/GenBank/DDBJ whole genome shotgun (WGS) entry which is preliminary data.</text>
</comment>
<dbReference type="EMBL" id="JAPDRQ010000144">
    <property type="protein sequence ID" value="KAJ9653691.1"/>
    <property type="molecule type" value="Genomic_DNA"/>
</dbReference>
<protein>
    <submittedName>
        <fullName evidence="1">Mannosyltransferase</fullName>
    </submittedName>
</protein>
<accession>A0ACC3A197</accession>
<keyword evidence="2" id="KW-1185">Reference proteome</keyword>
<organism evidence="1 2">
    <name type="scientific">Neophaeococcomyces mojaviensis</name>
    <dbReference type="NCBI Taxonomy" id="3383035"/>
    <lineage>
        <taxon>Eukaryota</taxon>
        <taxon>Fungi</taxon>
        <taxon>Dikarya</taxon>
        <taxon>Ascomycota</taxon>
        <taxon>Pezizomycotina</taxon>
        <taxon>Eurotiomycetes</taxon>
        <taxon>Chaetothyriomycetidae</taxon>
        <taxon>Chaetothyriales</taxon>
        <taxon>Chaetothyriales incertae sedis</taxon>
        <taxon>Neophaeococcomyces</taxon>
    </lineage>
</organism>
<proteinExistence type="predicted"/>
<reference evidence="1" key="1">
    <citation type="submission" date="2022-10" db="EMBL/GenBank/DDBJ databases">
        <title>Culturing micro-colonial fungi from biological soil crusts in the Mojave desert and describing Neophaeococcomyces mojavensis, and introducing the new genera and species Taxawa tesnikishii.</title>
        <authorList>
            <person name="Kurbessoian T."/>
            <person name="Stajich J.E."/>
        </authorList>
    </citation>
    <scope>NUCLEOTIDE SEQUENCE</scope>
    <source>
        <strain evidence="1">JES_112</strain>
    </source>
</reference>
<evidence type="ECO:0000313" key="2">
    <source>
        <dbReference type="Proteomes" id="UP001172386"/>
    </source>
</evidence>
<sequence length="524" mass="60115">MRRRQKHLAWTVLGIIFLTTVFRLYNHASTRSANPDLPSSTLEEREPNPLLAQHATFWRTLHSLILNNHPQTEKKPDLVVPRNPRISYDPGHAHPRPDVLWMDHLDVERMKNAHANFITDIRKLPATHGPIYNPGTRGIVTTASNSLLATLTISLHMLRKTGSTLPVEIFLERPSTHSQAFCTQVFPNLHAKCLYLSDIFDRAGSSFSLSTYQYKIFSILFSSFEDVLLLDSDAWPVSNPEPLFHSFPFTDTGMVLWPDFWYASESPYFFEIAKIKNPPTLEVQPATESGELMYSKSKHGYGIMLATYYNYYGPDYYYLLHSQDGPGQGDKETFMWAATALDEQYYLVHHQVTSLGRHDSNGEWIGTGMVQYDPIQDFFWTSSTASSGIDNGKTVTKARRTEPKPMFIHANHPKYDPYTIFDENINNIHTPTRDSSGSPVRCWFSSSDAVSLFGLDIERRFWEVMEKIACNDLKGLWTREDKPTKADIEEMKERDKKICQKVKDHIEVVFDAKTAEKRDENTNT</sequence>
<name>A0ACC3A197_9EURO</name>
<gene>
    <name evidence="1" type="primary">MNN2_2</name>
    <name evidence="1" type="ORF">H2198_007148</name>
</gene>
<keyword evidence="1" id="KW-0328">Glycosyltransferase</keyword>
<keyword evidence="1" id="KW-0808">Transferase</keyword>